<protein>
    <recommendedName>
        <fullName evidence="8">MAPEG family protein</fullName>
    </recommendedName>
</protein>
<organism evidence="6 7">
    <name type="scientific">Marinicella pacifica</name>
    <dbReference type="NCBI Taxonomy" id="1171543"/>
    <lineage>
        <taxon>Bacteria</taxon>
        <taxon>Pseudomonadati</taxon>
        <taxon>Pseudomonadota</taxon>
        <taxon>Gammaproteobacteria</taxon>
        <taxon>Lysobacterales</taxon>
        <taxon>Marinicellaceae</taxon>
        <taxon>Marinicella</taxon>
    </lineage>
</organism>
<evidence type="ECO:0000256" key="2">
    <source>
        <dbReference type="ARBA" id="ARBA00022692"/>
    </source>
</evidence>
<keyword evidence="4 5" id="KW-0472">Membrane</keyword>
<evidence type="ECO:0000256" key="4">
    <source>
        <dbReference type="ARBA" id="ARBA00023136"/>
    </source>
</evidence>
<accession>A0A917CPZ7</accession>
<dbReference type="EMBL" id="BMEO01000005">
    <property type="protein sequence ID" value="GGF94791.1"/>
    <property type="molecule type" value="Genomic_DNA"/>
</dbReference>
<evidence type="ECO:0000256" key="1">
    <source>
        <dbReference type="ARBA" id="ARBA00004370"/>
    </source>
</evidence>
<evidence type="ECO:0000313" key="7">
    <source>
        <dbReference type="Proteomes" id="UP000605253"/>
    </source>
</evidence>
<dbReference type="PANTHER" id="PTHR35814:SF1">
    <property type="entry name" value="GLUTATHIONE S-TRANSFERASE-RELATED"/>
    <property type="match status" value="1"/>
</dbReference>
<keyword evidence="3 5" id="KW-1133">Transmembrane helix</keyword>
<reference evidence="6" key="2">
    <citation type="submission" date="2020-09" db="EMBL/GenBank/DDBJ databases">
        <authorList>
            <person name="Sun Q."/>
            <person name="Zhou Y."/>
        </authorList>
    </citation>
    <scope>NUCLEOTIDE SEQUENCE</scope>
    <source>
        <strain evidence="6">CGMCC 1.12181</strain>
    </source>
</reference>
<keyword evidence="2 5" id="KW-0812">Transmembrane</keyword>
<proteinExistence type="predicted"/>
<name>A0A917CPZ7_9GAMM</name>
<dbReference type="Gene3D" id="1.20.120.550">
    <property type="entry name" value="Membrane associated eicosanoid/glutathione metabolism-like domain"/>
    <property type="match status" value="1"/>
</dbReference>
<evidence type="ECO:0000256" key="5">
    <source>
        <dbReference type="SAM" id="Phobius"/>
    </source>
</evidence>
<dbReference type="RefSeq" id="WP_188365108.1">
    <property type="nucleotide sequence ID" value="NZ_BAABJF010000002.1"/>
</dbReference>
<dbReference type="InterPro" id="IPR001129">
    <property type="entry name" value="Membr-assoc_MAPEG"/>
</dbReference>
<sequence>MLIITALYASLLALIILWLSYNVVNFRRKKQVDLGDGGHDDGIRHIRAQQNTIEYIPLILILMAVYEINNGLPLIQHITGIVLVIARIIYPLGLVAKKGASFGRFYGTLFTWLILLTLIIVNLLKVISTWL</sequence>
<evidence type="ECO:0000256" key="3">
    <source>
        <dbReference type="ARBA" id="ARBA00022989"/>
    </source>
</evidence>
<comment type="caution">
    <text evidence="6">The sequence shown here is derived from an EMBL/GenBank/DDBJ whole genome shotgun (WGS) entry which is preliminary data.</text>
</comment>
<feature type="transmembrane region" description="Helical" evidence="5">
    <location>
        <begin position="74"/>
        <end position="93"/>
    </location>
</feature>
<dbReference type="Pfam" id="PF01124">
    <property type="entry name" value="MAPEG"/>
    <property type="match status" value="1"/>
</dbReference>
<feature type="transmembrane region" description="Helical" evidence="5">
    <location>
        <begin position="52"/>
        <end position="68"/>
    </location>
</feature>
<feature type="transmembrane region" description="Helical" evidence="5">
    <location>
        <begin position="105"/>
        <end position="124"/>
    </location>
</feature>
<dbReference type="SUPFAM" id="SSF161084">
    <property type="entry name" value="MAPEG domain-like"/>
    <property type="match status" value="1"/>
</dbReference>
<dbReference type="InterPro" id="IPR023352">
    <property type="entry name" value="MAPEG-like_dom_sf"/>
</dbReference>
<comment type="subcellular location">
    <subcellularLocation>
        <location evidence="1">Membrane</location>
    </subcellularLocation>
</comment>
<evidence type="ECO:0008006" key="8">
    <source>
        <dbReference type="Google" id="ProtNLM"/>
    </source>
</evidence>
<evidence type="ECO:0000313" key="6">
    <source>
        <dbReference type="EMBL" id="GGF94791.1"/>
    </source>
</evidence>
<reference evidence="6" key="1">
    <citation type="journal article" date="2014" name="Int. J. Syst. Evol. Microbiol.">
        <title>Complete genome sequence of Corynebacterium casei LMG S-19264T (=DSM 44701T), isolated from a smear-ripened cheese.</title>
        <authorList>
            <consortium name="US DOE Joint Genome Institute (JGI-PGF)"/>
            <person name="Walter F."/>
            <person name="Albersmeier A."/>
            <person name="Kalinowski J."/>
            <person name="Ruckert C."/>
        </authorList>
    </citation>
    <scope>NUCLEOTIDE SEQUENCE</scope>
    <source>
        <strain evidence="6">CGMCC 1.12181</strain>
    </source>
</reference>
<dbReference type="AlphaFoldDB" id="A0A917CPZ7"/>
<dbReference type="PANTHER" id="PTHR35814">
    <property type="match status" value="1"/>
</dbReference>
<gene>
    <name evidence="6" type="ORF">GCM10011365_15130</name>
</gene>
<dbReference type="Proteomes" id="UP000605253">
    <property type="component" value="Unassembled WGS sequence"/>
</dbReference>
<dbReference type="GO" id="GO:0016020">
    <property type="term" value="C:membrane"/>
    <property type="evidence" value="ECO:0007669"/>
    <property type="project" value="UniProtKB-SubCell"/>
</dbReference>
<keyword evidence="7" id="KW-1185">Reference proteome</keyword>
<feature type="transmembrane region" description="Helical" evidence="5">
    <location>
        <begin position="6"/>
        <end position="24"/>
    </location>
</feature>